<gene>
    <name evidence="1" type="ORF">CR513_60501</name>
</gene>
<sequence length="70" mass="8032">MLLNKKEPLLLLYTNMCLVLNSSLENLPMLKEFKDILPREISLIRGIEHQIDFMPSASLSNCPAYRANPE</sequence>
<name>A0A371E5H8_MUCPR</name>
<evidence type="ECO:0000313" key="1">
    <source>
        <dbReference type="EMBL" id="RDX61284.1"/>
    </source>
</evidence>
<organism evidence="1 2">
    <name type="scientific">Mucuna pruriens</name>
    <name type="common">Velvet bean</name>
    <name type="synonym">Dolichos pruriens</name>
    <dbReference type="NCBI Taxonomy" id="157652"/>
    <lineage>
        <taxon>Eukaryota</taxon>
        <taxon>Viridiplantae</taxon>
        <taxon>Streptophyta</taxon>
        <taxon>Embryophyta</taxon>
        <taxon>Tracheophyta</taxon>
        <taxon>Spermatophyta</taxon>
        <taxon>Magnoliopsida</taxon>
        <taxon>eudicotyledons</taxon>
        <taxon>Gunneridae</taxon>
        <taxon>Pentapetalae</taxon>
        <taxon>rosids</taxon>
        <taxon>fabids</taxon>
        <taxon>Fabales</taxon>
        <taxon>Fabaceae</taxon>
        <taxon>Papilionoideae</taxon>
        <taxon>50 kb inversion clade</taxon>
        <taxon>NPAAA clade</taxon>
        <taxon>indigoferoid/millettioid clade</taxon>
        <taxon>Phaseoleae</taxon>
        <taxon>Mucuna</taxon>
    </lineage>
</organism>
<dbReference type="AlphaFoldDB" id="A0A371E5H8"/>
<dbReference type="OrthoDB" id="1436110at2759"/>
<protein>
    <submittedName>
        <fullName evidence="1">Uncharacterized protein</fullName>
    </submittedName>
</protein>
<evidence type="ECO:0000313" key="2">
    <source>
        <dbReference type="Proteomes" id="UP000257109"/>
    </source>
</evidence>
<reference evidence="1" key="1">
    <citation type="submission" date="2018-05" db="EMBL/GenBank/DDBJ databases">
        <title>Draft genome of Mucuna pruriens seed.</title>
        <authorList>
            <person name="Nnadi N.E."/>
            <person name="Vos R."/>
            <person name="Hasami M.H."/>
            <person name="Devisetty U.K."/>
            <person name="Aguiy J.C."/>
        </authorList>
    </citation>
    <scope>NUCLEOTIDE SEQUENCE [LARGE SCALE GENOMIC DNA]</scope>
    <source>
        <strain evidence="1">JCA_2017</strain>
    </source>
</reference>
<feature type="non-terminal residue" evidence="1">
    <location>
        <position position="1"/>
    </location>
</feature>
<accession>A0A371E5H8</accession>
<dbReference type="EMBL" id="QJKJ01016231">
    <property type="protein sequence ID" value="RDX61284.1"/>
    <property type="molecule type" value="Genomic_DNA"/>
</dbReference>
<dbReference type="Proteomes" id="UP000257109">
    <property type="component" value="Unassembled WGS sequence"/>
</dbReference>
<keyword evidence="2" id="KW-1185">Reference proteome</keyword>
<comment type="caution">
    <text evidence="1">The sequence shown here is derived from an EMBL/GenBank/DDBJ whole genome shotgun (WGS) entry which is preliminary data.</text>
</comment>
<proteinExistence type="predicted"/>